<dbReference type="Pfam" id="PF14508">
    <property type="entry name" value="GH97_N"/>
    <property type="match status" value="1"/>
</dbReference>
<feature type="signal peptide" evidence="3">
    <location>
        <begin position="1"/>
        <end position="23"/>
    </location>
</feature>
<keyword evidence="8" id="KW-1185">Reference proteome</keyword>
<evidence type="ECO:0000259" key="5">
    <source>
        <dbReference type="Pfam" id="PF14508"/>
    </source>
</evidence>
<dbReference type="STRING" id="1127673.GLIP_0073"/>
<feature type="domain" description="Glycosyl-hydrolase 97 C-terminal oligomerisation" evidence="6">
    <location>
        <begin position="577"/>
        <end position="672"/>
    </location>
</feature>
<evidence type="ECO:0000313" key="8">
    <source>
        <dbReference type="Proteomes" id="UP000006334"/>
    </source>
</evidence>
<evidence type="ECO:0000313" key="7">
    <source>
        <dbReference type="EMBL" id="GAC12728.1"/>
    </source>
</evidence>
<evidence type="ECO:0000256" key="3">
    <source>
        <dbReference type="SAM" id="SignalP"/>
    </source>
</evidence>
<name>K6Y7T7_9ALTE</name>
<dbReference type="PANTHER" id="PTHR35803">
    <property type="entry name" value="GLUCAN 1,4-ALPHA-GLUCOSIDASE SUSB-RELATED"/>
    <property type="match status" value="1"/>
</dbReference>
<gene>
    <name evidence="7" type="primary">malZ</name>
    <name evidence="7" type="ORF">GLIP_0073</name>
</gene>
<dbReference type="Pfam" id="PF14509">
    <property type="entry name" value="GH97_C"/>
    <property type="match status" value="1"/>
</dbReference>
<dbReference type="Gene3D" id="2.60.40.1180">
    <property type="entry name" value="Golgi alpha-mannosidase II"/>
    <property type="match status" value="1"/>
</dbReference>
<organism evidence="7 8">
    <name type="scientific">Aliiglaciecola lipolytica E3</name>
    <dbReference type="NCBI Taxonomy" id="1127673"/>
    <lineage>
        <taxon>Bacteria</taxon>
        <taxon>Pseudomonadati</taxon>
        <taxon>Pseudomonadota</taxon>
        <taxon>Gammaproteobacteria</taxon>
        <taxon>Alteromonadales</taxon>
        <taxon>Alteromonadaceae</taxon>
        <taxon>Aliiglaciecola</taxon>
    </lineage>
</organism>
<dbReference type="GO" id="GO:0004558">
    <property type="term" value="F:alpha-1,4-glucosidase activity"/>
    <property type="evidence" value="ECO:0007669"/>
    <property type="project" value="UniProtKB-EC"/>
</dbReference>
<feature type="domain" description="Glycosyl-hydrolase 97 N-terminal" evidence="5">
    <location>
        <begin position="33"/>
        <end position="293"/>
    </location>
</feature>
<dbReference type="InterPro" id="IPR029486">
    <property type="entry name" value="GH97_N"/>
</dbReference>
<dbReference type="PANTHER" id="PTHR35803:SF2">
    <property type="entry name" value="RETAINING ALPHA-GALACTOSIDASE"/>
    <property type="match status" value="1"/>
</dbReference>
<accession>K6Y7T7</accession>
<dbReference type="SUPFAM" id="SSF51445">
    <property type="entry name" value="(Trans)glycosidases"/>
    <property type="match status" value="1"/>
</dbReference>
<protein>
    <submittedName>
        <fullName evidence="7">Alpha-glucosidase</fullName>
        <ecNumber evidence="7">3.2.1.20</ecNumber>
    </submittedName>
</protein>
<dbReference type="InterPro" id="IPR052720">
    <property type="entry name" value="Glycosyl_hydrolase_97"/>
</dbReference>
<sequence length="676" mass="76075">MNRYFLKTIFIGFAILLNTASWADTQSISEYRLSSPNETIDVVVKVKEGVTYSVEFKGQTILDFSEVDLFVEGYPSLSKNTNVINASTDNNRATVYPEVRVKSAQIDDHYNQLSLQFDNKMTLRFRAYDNGVGYQFVTDIDGSIKVIDELAEFNFASGTTTYFPEEEGFYSHNERSYLLEPISDIKSRLGSTPTLVNSSPAKVLITETALRDYAGMWLTGNGKNGLKGTFPELPTKVVMGEAPWEDRNEPVAERADFLAITDGSREFPWRVLAIAENDIDLLSNQLTYQMAIPNQIGDTSWIKPGKVAWDWYNANNLHGVDFEAGLNTETYKFYIDFAADNGIEYVILDEGWYPLGDLMGTVEGFDVPAIMAHAKKRDVGIILWTTWLTLRDQFDEAMDRFVELGAVGIKPDFFQRDDQEMVNFYWKIADEAAKRKLLVDPHGSYKPAGLRRAYPNIITREGVKGLEWNKWSYDSTPEHNTTLPFIRMVAGPMDYTPGAMSNAIGPAAWEAISYSGKASDHQDFSIRFTRPMSQTTRAHQVALFTLFESPLQMMADSPSQYKKEQTTASFIAKVPTVWDATIPIAGKIGDFVAIARQSGDKWFLGAITDEFARELNVDLQFLGKGKYSVEIFRDGVNAKKWAEDYAIEKRIVTSKDTLALELAPGGGYSARFEPIK</sequence>
<dbReference type="Proteomes" id="UP000006334">
    <property type="component" value="Unassembled WGS sequence"/>
</dbReference>
<dbReference type="InterPro" id="IPR019563">
    <property type="entry name" value="GH97_catalytic"/>
</dbReference>
<evidence type="ECO:0000259" key="4">
    <source>
        <dbReference type="Pfam" id="PF10566"/>
    </source>
</evidence>
<keyword evidence="1 7" id="KW-0378">Hydrolase</keyword>
<dbReference type="EMBL" id="BAEN01000004">
    <property type="protein sequence ID" value="GAC12728.1"/>
    <property type="molecule type" value="Genomic_DNA"/>
</dbReference>
<comment type="caution">
    <text evidence="7">The sequence shown here is derived from an EMBL/GenBank/DDBJ whole genome shotgun (WGS) entry which is preliminary data.</text>
</comment>
<dbReference type="OrthoDB" id="57532at2"/>
<evidence type="ECO:0000256" key="1">
    <source>
        <dbReference type="ARBA" id="ARBA00022801"/>
    </source>
</evidence>
<dbReference type="GO" id="GO:0030246">
    <property type="term" value="F:carbohydrate binding"/>
    <property type="evidence" value="ECO:0007669"/>
    <property type="project" value="InterPro"/>
</dbReference>
<dbReference type="Pfam" id="PF10566">
    <property type="entry name" value="Glyco_hydro_97"/>
    <property type="match status" value="1"/>
</dbReference>
<dbReference type="InterPro" id="IPR014718">
    <property type="entry name" value="GH-type_carb-bd"/>
</dbReference>
<dbReference type="Gene3D" id="3.20.20.70">
    <property type="entry name" value="Aldolase class I"/>
    <property type="match status" value="1"/>
</dbReference>
<dbReference type="InterPro" id="IPR017853">
    <property type="entry name" value="GH"/>
</dbReference>
<feature type="chain" id="PRO_5003899828" evidence="3">
    <location>
        <begin position="24"/>
        <end position="676"/>
    </location>
</feature>
<dbReference type="AlphaFoldDB" id="K6Y7T7"/>
<evidence type="ECO:0000256" key="2">
    <source>
        <dbReference type="ARBA" id="ARBA00023295"/>
    </source>
</evidence>
<evidence type="ECO:0000259" key="6">
    <source>
        <dbReference type="Pfam" id="PF14509"/>
    </source>
</evidence>
<proteinExistence type="predicted"/>
<dbReference type="Gene3D" id="2.70.98.10">
    <property type="match status" value="1"/>
</dbReference>
<dbReference type="InterPro" id="IPR013785">
    <property type="entry name" value="Aldolase_TIM"/>
</dbReference>
<dbReference type="RefSeq" id="WP_008842548.1">
    <property type="nucleotide sequence ID" value="NZ_BAEN01000004.1"/>
</dbReference>
<keyword evidence="3" id="KW-0732">Signal</keyword>
<dbReference type="EC" id="3.2.1.20" evidence="7"/>
<reference evidence="7 8" key="1">
    <citation type="journal article" date="2017" name="Antonie Van Leeuwenhoek">
        <title>Rhizobium rhizosphaerae sp. nov., a novel species isolated from rice rhizosphere.</title>
        <authorList>
            <person name="Zhao J.J."/>
            <person name="Zhang J."/>
            <person name="Zhang R.J."/>
            <person name="Zhang C.W."/>
            <person name="Yin H.Q."/>
            <person name="Zhang X.X."/>
        </authorList>
    </citation>
    <scope>NUCLEOTIDE SEQUENCE [LARGE SCALE GENOMIC DNA]</scope>
    <source>
        <strain evidence="7 8">E3</strain>
    </source>
</reference>
<keyword evidence="2 7" id="KW-0326">Glycosidase</keyword>
<dbReference type="InterPro" id="IPR013780">
    <property type="entry name" value="Glyco_hydro_b"/>
</dbReference>
<dbReference type="eggNOG" id="COG4948">
    <property type="taxonomic scope" value="Bacteria"/>
</dbReference>
<feature type="domain" description="Glycosyl-hydrolase 97 catalytic" evidence="4">
    <location>
        <begin position="311"/>
        <end position="463"/>
    </location>
</feature>
<dbReference type="InterPro" id="IPR029483">
    <property type="entry name" value="GH97_C"/>
</dbReference>